<accession>A0A429LTM8</accession>
<evidence type="ECO:0000313" key="10">
    <source>
        <dbReference type="Proteomes" id="UP001174156"/>
    </source>
</evidence>
<reference evidence="6 9" key="1">
    <citation type="submission" date="2015-10" db="EMBL/GenBank/DDBJ databases">
        <title>The utility of whole genome sequencing in characterizing Acinetobacter epidemiology and analyzing hospital outbreaks.</title>
        <authorList>
            <person name="Ozer E.A."/>
            <person name="Fitzpatrick M.A."/>
            <person name="Hauser A.R."/>
        </authorList>
    </citation>
    <scope>NUCLEOTIDE SEQUENCE [LARGE SCALE GENOMIC DNA]</scope>
    <source>
        <strain evidence="6 9">ABBL059</strain>
    </source>
</reference>
<keyword evidence="4" id="KW-0804">Transcription</keyword>
<dbReference type="PANTHER" id="PTHR30537:SF5">
    <property type="entry name" value="HTH-TYPE TRANSCRIPTIONAL ACTIVATOR TTDR-RELATED"/>
    <property type="match status" value="1"/>
</dbReference>
<dbReference type="SUPFAM" id="SSF53850">
    <property type="entry name" value="Periplasmic binding protein-like II"/>
    <property type="match status" value="1"/>
</dbReference>
<name>A0A429LTM8_ACIBA</name>
<dbReference type="PANTHER" id="PTHR30537">
    <property type="entry name" value="HTH-TYPE TRANSCRIPTIONAL REGULATOR"/>
    <property type="match status" value="1"/>
</dbReference>
<dbReference type="Gene3D" id="3.40.190.290">
    <property type="match status" value="1"/>
</dbReference>
<dbReference type="Gene3D" id="1.10.10.10">
    <property type="entry name" value="Winged helix-like DNA-binding domain superfamily/Winged helix DNA-binding domain"/>
    <property type="match status" value="1"/>
</dbReference>
<dbReference type="EMBL" id="JARTMM020000001">
    <property type="protein sequence ID" value="MEC5495787.1"/>
    <property type="molecule type" value="Genomic_DNA"/>
</dbReference>
<dbReference type="GO" id="GO:0006351">
    <property type="term" value="P:DNA-templated transcription"/>
    <property type="evidence" value="ECO:0007669"/>
    <property type="project" value="TreeGrafter"/>
</dbReference>
<gene>
    <name evidence="6" type="ORF">APD06_19950</name>
    <name evidence="8" type="ORF">P9867_004320</name>
    <name evidence="7" type="ORF">P9867_06840</name>
</gene>
<dbReference type="Proteomes" id="UP001174156">
    <property type="component" value="Unassembled WGS sequence"/>
</dbReference>
<evidence type="ECO:0000313" key="6">
    <source>
        <dbReference type="EMBL" id="KQD18411.1"/>
    </source>
</evidence>
<dbReference type="SUPFAM" id="SSF46785">
    <property type="entry name" value="Winged helix' DNA-binding domain"/>
    <property type="match status" value="1"/>
</dbReference>
<evidence type="ECO:0000313" key="9">
    <source>
        <dbReference type="Proteomes" id="UP000051322"/>
    </source>
</evidence>
<dbReference type="EMBL" id="JARTMM010000018">
    <property type="protein sequence ID" value="MDK4881436.1"/>
    <property type="molecule type" value="Genomic_DNA"/>
</dbReference>
<dbReference type="Pfam" id="PF00126">
    <property type="entry name" value="HTH_1"/>
    <property type="match status" value="1"/>
</dbReference>
<reference evidence="7" key="3">
    <citation type="submission" date="2023-01" db="EMBL/GenBank/DDBJ databases">
        <title>Genomic dissection of endemic carbapenem resistance: metallo-beta-lactamase gene dissemination through clonal, plasmid and integron transfer pathways.</title>
        <authorList>
            <person name="Macesic N."/>
        </authorList>
    </citation>
    <scope>NUCLEOTIDE SEQUENCE</scope>
    <source>
        <strain evidence="7">CPO519</strain>
    </source>
</reference>
<dbReference type="FunFam" id="1.10.10.10:FF:000001">
    <property type="entry name" value="LysR family transcriptional regulator"/>
    <property type="match status" value="1"/>
</dbReference>
<dbReference type="CDD" id="cd08479">
    <property type="entry name" value="PBP2_CrgA_like_9"/>
    <property type="match status" value="1"/>
</dbReference>
<dbReference type="InterPro" id="IPR000847">
    <property type="entry name" value="LysR_HTH_N"/>
</dbReference>
<evidence type="ECO:0000256" key="1">
    <source>
        <dbReference type="ARBA" id="ARBA00009437"/>
    </source>
</evidence>
<sequence length="327" mass="37164">MNNLPNLSDLKVFCTVAKLKSFVESAEELGTSPAFISKRINILENTLSCKLFHRSTRHVSLTEDGKLILERVSNILEEFDEVCELVNNPLSTPTGRMDIISSFGFGRKHVAPILSKLMMLYPKLQIHFDTIDNTKDLIQHSIDLDIRIGNEIAQNNLQAQKLASNFRILCASPSYLLKHGVPDSIEDLQTHDCLTISERDQSSVLWKFRHASEDVSVHIKPRFVSNNGEIIHQLAIEGHGIIFRSIWDVADELITGQLQHILPEYWQDADVWAVYPSRLKSSSKLQTCILFIQNELLNRLQHVQNLSRGQLISPAVKREPPPEKVFL</sequence>
<dbReference type="InterPro" id="IPR036388">
    <property type="entry name" value="WH-like_DNA-bd_sf"/>
</dbReference>
<dbReference type="EMBL" id="LLFE01000065">
    <property type="protein sequence ID" value="KQD18411.1"/>
    <property type="molecule type" value="Genomic_DNA"/>
</dbReference>
<dbReference type="InterPro" id="IPR036390">
    <property type="entry name" value="WH_DNA-bd_sf"/>
</dbReference>
<organism evidence="8 10">
    <name type="scientific">Acinetobacter baumannii</name>
    <dbReference type="NCBI Taxonomy" id="470"/>
    <lineage>
        <taxon>Bacteria</taxon>
        <taxon>Pseudomonadati</taxon>
        <taxon>Pseudomonadota</taxon>
        <taxon>Gammaproteobacteria</taxon>
        <taxon>Moraxellales</taxon>
        <taxon>Moraxellaceae</taxon>
        <taxon>Acinetobacter</taxon>
        <taxon>Acinetobacter calcoaceticus/baumannii complex</taxon>
    </lineage>
</organism>
<evidence type="ECO:0000256" key="4">
    <source>
        <dbReference type="ARBA" id="ARBA00023163"/>
    </source>
</evidence>
<dbReference type="Proteomes" id="UP000051322">
    <property type="component" value="Unassembled WGS sequence"/>
</dbReference>
<dbReference type="PROSITE" id="PS50931">
    <property type="entry name" value="HTH_LYSR"/>
    <property type="match status" value="1"/>
</dbReference>
<dbReference type="GO" id="GO:0003700">
    <property type="term" value="F:DNA-binding transcription factor activity"/>
    <property type="evidence" value="ECO:0007669"/>
    <property type="project" value="InterPro"/>
</dbReference>
<dbReference type="GO" id="GO:0043565">
    <property type="term" value="F:sequence-specific DNA binding"/>
    <property type="evidence" value="ECO:0007669"/>
    <property type="project" value="TreeGrafter"/>
</dbReference>
<comment type="caution">
    <text evidence="8">The sequence shown here is derived from an EMBL/GenBank/DDBJ whole genome shotgun (WGS) entry which is preliminary data.</text>
</comment>
<reference evidence="8 10" key="2">
    <citation type="journal article" date="2023" name="Nat. Commun.">
        <title>Genomic dissection of endemic carbapenem resistance reveals metallo-beta-lactamase dissemination through clonal, plasmid and integron transfer.</title>
        <authorList>
            <person name="Macesic N."/>
            <person name="Hawkey J."/>
            <person name="Vezina B."/>
            <person name="Wisniewski J.A."/>
            <person name="Cottingham H."/>
            <person name="Blakeway L.V."/>
            <person name="Harshegyi T."/>
            <person name="Pragastis K."/>
            <person name="Badoordeen G.Z."/>
            <person name="Dennison A."/>
            <person name="Spelman D.W."/>
            <person name="Jenney A.W.J."/>
            <person name="Peleg A.Y."/>
        </authorList>
    </citation>
    <scope>NUCLEOTIDE SEQUENCE [LARGE SCALE GENOMIC DNA]</scope>
    <source>
        <strain evidence="8 10">CPO519</strain>
    </source>
</reference>
<feature type="domain" description="HTH lysR-type" evidence="5">
    <location>
        <begin position="5"/>
        <end position="62"/>
    </location>
</feature>
<comment type="similarity">
    <text evidence="1">Belongs to the LysR transcriptional regulatory family.</text>
</comment>
<dbReference type="InterPro" id="IPR058163">
    <property type="entry name" value="LysR-type_TF_proteobact-type"/>
</dbReference>
<proteinExistence type="inferred from homology"/>
<evidence type="ECO:0000256" key="2">
    <source>
        <dbReference type="ARBA" id="ARBA00023015"/>
    </source>
</evidence>
<dbReference type="InterPro" id="IPR005119">
    <property type="entry name" value="LysR_subst-bd"/>
</dbReference>
<dbReference type="Pfam" id="PF03466">
    <property type="entry name" value="LysR_substrate"/>
    <property type="match status" value="1"/>
</dbReference>
<evidence type="ECO:0000313" key="8">
    <source>
        <dbReference type="EMBL" id="MEC5495787.1"/>
    </source>
</evidence>
<dbReference type="AlphaFoldDB" id="A0A429LTM8"/>
<dbReference type="RefSeq" id="WP_001061612.1">
    <property type="nucleotide sequence ID" value="NZ_AP024802.1"/>
</dbReference>
<evidence type="ECO:0000256" key="3">
    <source>
        <dbReference type="ARBA" id="ARBA00023125"/>
    </source>
</evidence>
<keyword evidence="2" id="KW-0805">Transcription regulation</keyword>
<evidence type="ECO:0000259" key="5">
    <source>
        <dbReference type="PROSITE" id="PS50931"/>
    </source>
</evidence>
<keyword evidence="3" id="KW-0238">DNA-binding</keyword>
<reference evidence="8" key="4">
    <citation type="submission" date="2024-01" db="EMBL/GenBank/DDBJ databases">
        <authorList>
            <person name="Macesic N."/>
        </authorList>
    </citation>
    <scope>NUCLEOTIDE SEQUENCE</scope>
    <source>
        <strain evidence="8">CPO519</strain>
    </source>
</reference>
<evidence type="ECO:0000313" key="7">
    <source>
        <dbReference type="EMBL" id="MDK4881436.1"/>
    </source>
</evidence>
<protein>
    <submittedName>
        <fullName evidence="8">LysR family transcriptional regulator</fullName>
    </submittedName>
</protein>
<dbReference type="FunFam" id="3.40.190.290:FF:000001">
    <property type="entry name" value="Transcriptional regulator, LysR family"/>
    <property type="match status" value="1"/>
</dbReference>